<feature type="compositionally biased region" description="Basic and acidic residues" evidence="3">
    <location>
        <begin position="661"/>
        <end position="670"/>
    </location>
</feature>
<reference evidence="5" key="1">
    <citation type="journal article" date="2022" name="Int. J. Mol. Sci.">
        <title>Draft Genome of Tanacetum Coccineum: Genomic Comparison of Closely Related Tanacetum-Family Plants.</title>
        <authorList>
            <person name="Yamashiro T."/>
            <person name="Shiraishi A."/>
            <person name="Nakayama K."/>
            <person name="Satake H."/>
        </authorList>
    </citation>
    <scope>NUCLEOTIDE SEQUENCE</scope>
</reference>
<evidence type="ECO:0000256" key="2">
    <source>
        <dbReference type="SAM" id="Coils"/>
    </source>
</evidence>
<reference evidence="5" key="2">
    <citation type="submission" date="2022-01" db="EMBL/GenBank/DDBJ databases">
        <authorList>
            <person name="Yamashiro T."/>
            <person name="Shiraishi A."/>
            <person name="Satake H."/>
            <person name="Nakayama K."/>
        </authorList>
    </citation>
    <scope>NUCLEOTIDE SEQUENCE</scope>
</reference>
<dbReference type="Pfam" id="PF00098">
    <property type="entry name" value="zf-CCHC"/>
    <property type="match status" value="1"/>
</dbReference>
<dbReference type="SMART" id="SM00343">
    <property type="entry name" value="ZnF_C2HC"/>
    <property type="match status" value="2"/>
</dbReference>
<proteinExistence type="predicted"/>
<dbReference type="Proteomes" id="UP001151760">
    <property type="component" value="Unassembled WGS sequence"/>
</dbReference>
<comment type="caution">
    <text evidence="5">The sequence shown here is derived from an EMBL/GenBank/DDBJ whole genome shotgun (WGS) entry which is preliminary data.</text>
</comment>
<dbReference type="Pfam" id="PF14223">
    <property type="entry name" value="Retrotran_gag_2"/>
    <property type="match status" value="1"/>
</dbReference>
<evidence type="ECO:0000313" key="5">
    <source>
        <dbReference type="EMBL" id="GJT90819.1"/>
    </source>
</evidence>
<dbReference type="InterPro" id="IPR036875">
    <property type="entry name" value="Znf_CCHC_sf"/>
</dbReference>
<keyword evidence="2" id="KW-0175">Coiled coil</keyword>
<keyword evidence="1" id="KW-0863">Zinc-finger</keyword>
<dbReference type="SUPFAM" id="SSF57756">
    <property type="entry name" value="Retrovirus zinc finger-like domains"/>
    <property type="match status" value="1"/>
</dbReference>
<sequence length="1059" mass="120378">MLVTVSYHKLLDILNNSRKEVNELRAERIAKNANPLALVAMLKTLQIYILEKEHIASRIDQGLGSTSGIRACALRNFDLEVMELENTQNNALAKLPMLKLGEYEMWEIRIKQYFQIQDYALWEVIENGNSWVPIPVTTPPESGTSTTTKMTVPATIEEKTCKKNDVKARSLLLMALPNEHQLTFDQYVDAQSMFAAIKARFGGNEATKKTQKALLKQQYENFSASSSESLDSIFNRLQKLVSRLAILGVVTPPEDLNVKFLRSLPSEWDTHVVVWMNKPDFDTMGLDDLYNNFKIVEQKVKKSAGASNDDKNLAFVTTSGASSTNNINTVNPEVSTATTKVNTASTEICTASFSDATVYAFLSTQPKGSQLVHEDLEQLHDDDLEEMDLKWNMALLSMRARKFYQRTGRKIIIDGSNTAGYDKSKVECFNCHKMGHFARECRAPRSKDNRNWNQGSSTKTVKIEDASEKAMCAIDGAGFDWSDMAEEEIQANMALMAFSDSEVTNDKSCSKNCLKNYEALKKQYDDLLVKLSDTDFKAATYKRGLATLEGQIVKYREHEVLFSEEIALLKRSVGSKEYQMGLLRAELEKVKQEKEGFEFKIAKFDKSAKDLSEMLESQVTDKSKKGVGYHAVPSPHPLIINRPTTLDLSYSGIEEFKETKVNEYGPRDSSLKSTTGCDKKSENSKENTDDSLEQHQMTDTKTSSFESPLKVDKDWKEKFFYPANHVESVNKIEKPVRKNNDAPIIEDWVSDDEDEVETTVVVKKKTVIPTADKIEKPVRKPVRYAEMYRSQRPRGNQRNWNGQKSNQLGCNFVFNNKACYICGSFEHLQYTCKHKRHVNDQKQVKPVWNNSKRVNHHYSTRITHPNPKRNFVPKAVLMKTGMRPVNAAKPKAAYNAVKRNRFNDVKASACWVWMPKNRVIDHVSKYNNASVTLKRLDYIDAQGRFKSVMAWMDAQAQGRQECSKEKEESREECSKSRKTKKMKWEDCWELNTSELVLPRDELVLLSQQLVLLEENSSYCSRLQLPVLNQSVNTARITVVGEKVNAAESLLVVSTEVNAD</sequence>
<feature type="coiled-coil region" evidence="2">
    <location>
        <begin position="7"/>
        <end position="34"/>
    </location>
</feature>
<dbReference type="InterPro" id="IPR001878">
    <property type="entry name" value="Znf_CCHC"/>
</dbReference>
<evidence type="ECO:0000259" key="4">
    <source>
        <dbReference type="PROSITE" id="PS50158"/>
    </source>
</evidence>
<organism evidence="5 6">
    <name type="scientific">Tanacetum coccineum</name>
    <dbReference type="NCBI Taxonomy" id="301880"/>
    <lineage>
        <taxon>Eukaryota</taxon>
        <taxon>Viridiplantae</taxon>
        <taxon>Streptophyta</taxon>
        <taxon>Embryophyta</taxon>
        <taxon>Tracheophyta</taxon>
        <taxon>Spermatophyta</taxon>
        <taxon>Magnoliopsida</taxon>
        <taxon>eudicotyledons</taxon>
        <taxon>Gunneridae</taxon>
        <taxon>Pentapetalae</taxon>
        <taxon>asterids</taxon>
        <taxon>campanulids</taxon>
        <taxon>Asterales</taxon>
        <taxon>Asteraceae</taxon>
        <taxon>Asteroideae</taxon>
        <taxon>Anthemideae</taxon>
        <taxon>Anthemidinae</taxon>
        <taxon>Tanacetum</taxon>
    </lineage>
</organism>
<keyword evidence="1" id="KW-0479">Metal-binding</keyword>
<protein>
    <submittedName>
        <fullName evidence="5">Ribonuclease H-like domain-containing protein</fullName>
    </submittedName>
</protein>
<dbReference type="PROSITE" id="PS50158">
    <property type="entry name" value="ZF_CCHC"/>
    <property type="match status" value="1"/>
</dbReference>
<keyword evidence="1" id="KW-0862">Zinc</keyword>
<keyword evidence="6" id="KW-1185">Reference proteome</keyword>
<name>A0ABQ5HSQ0_9ASTR</name>
<feature type="compositionally biased region" description="Basic and acidic residues" evidence="3">
    <location>
        <begin position="677"/>
        <end position="698"/>
    </location>
</feature>
<gene>
    <name evidence="5" type="ORF">Tco_1079664</name>
</gene>
<evidence type="ECO:0000256" key="1">
    <source>
        <dbReference type="PROSITE-ProRule" id="PRU00047"/>
    </source>
</evidence>
<accession>A0ABQ5HSQ0</accession>
<evidence type="ECO:0000256" key="3">
    <source>
        <dbReference type="SAM" id="MobiDB-lite"/>
    </source>
</evidence>
<dbReference type="PANTHER" id="PTHR35317:SF29">
    <property type="entry name" value="CCHC-TYPE DOMAIN-CONTAINING PROTEIN"/>
    <property type="match status" value="1"/>
</dbReference>
<evidence type="ECO:0000313" key="6">
    <source>
        <dbReference type="Proteomes" id="UP001151760"/>
    </source>
</evidence>
<dbReference type="Gene3D" id="4.10.60.10">
    <property type="entry name" value="Zinc finger, CCHC-type"/>
    <property type="match status" value="1"/>
</dbReference>
<dbReference type="EMBL" id="BQNB010019958">
    <property type="protein sequence ID" value="GJT90819.1"/>
    <property type="molecule type" value="Genomic_DNA"/>
</dbReference>
<dbReference type="PANTHER" id="PTHR35317">
    <property type="entry name" value="OS04G0629600 PROTEIN"/>
    <property type="match status" value="1"/>
</dbReference>
<feature type="domain" description="CCHC-type" evidence="4">
    <location>
        <begin position="428"/>
        <end position="442"/>
    </location>
</feature>
<feature type="region of interest" description="Disordered" evidence="3">
    <location>
        <begin position="661"/>
        <end position="707"/>
    </location>
</feature>